<dbReference type="InterPro" id="IPR050662">
    <property type="entry name" value="Sec-metab_biosynth-thioest"/>
</dbReference>
<evidence type="ECO:0000259" key="4">
    <source>
        <dbReference type="Pfam" id="PF00753"/>
    </source>
</evidence>
<feature type="domain" description="Metallo-beta-lactamase" evidence="4">
    <location>
        <begin position="48"/>
        <end position="137"/>
    </location>
</feature>
<comment type="function">
    <text evidence="2">Counteracts the endogenous Pycsar antiviral defense system. Phosphodiesterase that enables metal-dependent hydrolysis of host cyclic nucleotide Pycsar defense signals such as cCMP and cUMP.</text>
</comment>
<evidence type="ECO:0000256" key="2">
    <source>
        <dbReference type="ARBA" id="ARBA00034301"/>
    </source>
</evidence>
<evidence type="ECO:0000259" key="5">
    <source>
        <dbReference type="Pfam" id="PF21221"/>
    </source>
</evidence>
<evidence type="ECO:0000256" key="3">
    <source>
        <dbReference type="ARBA" id="ARBA00048505"/>
    </source>
</evidence>
<evidence type="ECO:0000313" key="7">
    <source>
        <dbReference type="Proteomes" id="UP001153387"/>
    </source>
</evidence>
<proteinExistence type="predicted"/>
<dbReference type="Proteomes" id="UP001153387">
    <property type="component" value="Unassembled WGS sequence"/>
</dbReference>
<dbReference type="InterPro" id="IPR036388">
    <property type="entry name" value="WH-like_DNA-bd_sf"/>
</dbReference>
<dbReference type="SUPFAM" id="SSF56281">
    <property type="entry name" value="Metallo-hydrolase/oxidoreductase"/>
    <property type="match status" value="1"/>
</dbReference>
<dbReference type="AlphaFoldDB" id="A0A9X4KE38"/>
<organism evidence="6 7">
    <name type="scientific">Cohnella ginsengisoli</name>
    <dbReference type="NCBI Taxonomy" id="425004"/>
    <lineage>
        <taxon>Bacteria</taxon>
        <taxon>Bacillati</taxon>
        <taxon>Bacillota</taxon>
        <taxon>Bacilli</taxon>
        <taxon>Bacillales</taxon>
        <taxon>Paenibacillaceae</taxon>
        <taxon>Cohnella</taxon>
    </lineage>
</organism>
<dbReference type="RefSeq" id="WP_277564095.1">
    <property type="nucleotide sequence ID" value="NZ_JAPDHZ010000002.1"/>
</dbReference>
<keyword evidence="7" id="KW-1185">Reference proteome</keyword>
<dbReference type="Gene3D" id="1.10.10.10">
    <property type="entry name" value="Winged helix-like DNA-binding domain superfamily/Winged helix DNA-binding domain"/>
    <property type="match status" value="1"/>
</dbReference>
<gene>
    <name evidence="6" type="ORF">OMP38_04780</name>
</gene>
<dbReference type="PANTHER" id="PTHR23131">
    <property type="entry name" value="ENDORIBONUCLEASE LACTB2"/>
    <property type="match status" value="1"/>
</dbReference>
<evidence type="ECO:0000256" key="1">
    <source>
        <dbReference type="ARBA" id="ARBA00034221"/>
    </source>
</evidence>
<dbReference type="EMBL" id="JAPDHZ010000002">
    <property type="protein sequence ID" value="MDG0790240.1"/>
    <property type="molecule type" value="Genomic_DNA"/>
</dbReference>
<comment type="caution">
    <text evidence="6">The sequence shown here is derived from an EMBL/GenBank/DDBJ whole genome shotgun (WGS) entry which is preliminary data.</text>
</comment>
<sequence length="239" mass="26158">MRGACGGEVETFSAELVEAFRAHGLPEQLCAGVQAHLESVKRQVQPHPVRTRTIQAGDMLLFGGARWEAIGGEGHAPGHLAFYDRERLIMLCGDQVLPDITPNIGWMAGGDPDPLGSYLASLDRMAACEVVMAYPGHREPFDLYGRRVAELRDHHARRLARMAALAAELAVQDEGRLTAFAMCEALFGGRIGGNPHNLRFAMAETIAHLERMTFAGTLVQDRVDARAAGTPRIYYRPAR</sequence>
<dbReference type="InterPro" id="IPR048933">
    <property type="entry name" value="B_lactamase-like_C"/>
</dbReference>
<dbReference type="InterPro" id="IPR001279">
    <property type="entry name" value="Metallo-B-lactamas"/>
</dbReference>
<name>A0A9X4KE38_9BACL</name>
<dbReference type="Pfam" id="PF21221">
    <property type="entry name" value="B_lactamase-like_C"/>
    <property type="match status" value="1"/>
</dbReference>
<accession>A0A9X4KE38</accession>
<comment type="catalytic activity">
    <reaction evidence="1">
        <text>3',5'-cyclic CMP + H2O = CMP + H(+)</text>
        <dbReference type="Rhea" id="RHEA:72675"/>
        <dbReference type="ChEBI" id="CHEBI:15377"/>
        <dbReference type="ChEBI" id="CHEBI:15378"/>
        <dbReference type="ChEBI" id="CHEBI:58003"/>
        <dbReference type="ChEBI" id="CHEBI:60377"/>
    </reaction>
    <physiologicalReaction direction="left-to-right" evidence="1">
        <dbReference type="Rhea" id="RHEA:72676"/>
    </physiologicalReaction>
</comment>
<dbReference type="Gene3D" id="3.60.15.10">
    <property type="entry name" value="Ribonuclease Z/Hydroxyacylglutathione hydrolase-like"/>
    <property type="match status" value="1"/>
</dbReference>
<dbReference type="PANTHER" id="PTHR23131:SF4">
    <property type="entry name" value="METALLO-BETA-LACTAMASE SUPERFAMILY POTEIN"/>
    <property type="match status" value="1"/>
</dbReference>
<dbReference type="Pfam" id="PF00753">
    <property type="entry name" value="Lactamase_B"/>
    <property type="match status" value="1"/>
</dbReference>
<reference evidence="6 7" key="1">
    <citation type="submission" date="2022-10" db="EMBL/GenBank/DDBJ databases">
        <title>Comparative genomic analysis of Cohnella hashimotonis sp. nov., isolated from the International Space Station.</title>
        <authorList>
            <person name="Simpson A."/>
            <person name="Venkateswaran K."/>
        </authorList>
    </citation>
    <scope>NUCLEOTIDE SEQUENCE [LARGE SCALE GENOMIC DNA]</scope>
    <source>
        <strain evidence="6 7">DSM 18997</strain>
    </source>
</reference>
<feature type="domain" description="Metallo-beta-lactamase-like C-terminal" evidence="5">
    <location>
        <begin position="177"/>
        <end position="218"/>
    </location>
</feature>
<dbReference type="InterPro" id="IPR036866">
    <property type="entry name" value="RibonucZ/Hydroxyglut_hydro"/>
</dbReference>
<comment type="catalytic activity">
    <reaction evidence="3">
        <text>3',5'-cyclic UMP + H2O = UMP + H(+)</text>
        <dbReference type="Rhea" id="RHEA:70575"/>
        <dbReference type="ChEBI" id="CHEBI:15377"/>
        <dbReference type="ChEBI" id="CHEBI:15378"/>
        <dbReference type="ChEBI" id="CHEBI:57865"/>
        <dbReference type="ChEBI" id="CHEBI:184387"/>
    </reaction>
    <physiologicalReaction direction="left-to-right" evidence="3">
        <dbReference type="Rhea" id="RHEA:70576"/>
    </physiologicalReaction>
</comment>
<evidence type="ECO:0000313" key="6">
    <source>
        <dbReference type="EMBL" id="MDG0790240.1"/>
    </source>
</evidence>
<protein>
    <submittedName>
        <fullName evidence="6">MBL fold metallo-hydrolase</fullName>
    </submittedName>
</protein>